<evidence type="ECO:0000313" key="1">
    <source>
        <dbReference type="EMBL" id="CAG8720736.1"/>
    </source>
</evidence>
<organism evidence="1 2">
    <name type="scientific">Racocetra persica</name>
    <dbReference type="NCBI Taxonomy" id="160502"/>
    <lineage>
        <taxon>Eukaryota</taxon>
        <taxon>Fungi</taxon>
        <taxon>Fungi incertae sedis</taxon>
        <taxon>Mucoromycota</taxon>
        <taxon>Glomeromycotina</taxon>
        <taxon>Glomeromycetes</taxon>
        <taxon>Diversisporales</taxon>
        <taxon>Gigasporaceae</taxon>
        <taxon>Racocetra</taxon>
    </lineage>
</organism>
<accession>A0ACA9PRY2</accession>
<sequence>RSIEDVLDISLLESTNIPLINIELVTSETSIIVDLLTETELSDEKSIHISAGD</sequence>
<dbReference type="EMBL" id="CAJVQC010023068">
    <property type="protein sequence ID" value="CAG8720736.1"/>
    <property type="molecule type" value="Genomic_DNA"/>
</dbReference>
<comment type="caution">
    <text evidence="1">The sequence shown here is derived from an EMBL/GenBank/DDBJ whole genome shotgun (WGS) entry which is preliminary data.</text>
</comment>
<evidence type="ECO:0000313" key="2">
    <source>
        <dbReference type="Proteomes" id="UP000789920"/>
    </source>
</evidence>
<proteinExistence type="predicted"/>
<keyword evidence="2" id="KW-1185">Reference proteome</keyword>
<feature type="non-terminal residue" evidence="1">
    <location>
        <position position="1"/>
    </location>
</feature>
<name>A0ACA9PRY2_9GLOM</name>
<gene>
    <name evidence="1" type="ORF">RPERSI_LOCUS11277</name>
</gene>
<dbReference type="Proteomes" id="UP000789920">
    <property type="component" value="Unassembled WGS sequence"/>
</dbReference>
<reference evidence="1" key="1">
    <citation type="submission" date="2021-06" db="EMBL/GenBank/DDBJ databases">
        <authorList>
            <person name="Kallberg Y."/>
            <person name="Tangrot J."/>
            <person name="Rosling A."/>
        </authorList>
    </citation>
    <scope>NUCLEOTIDE SEQUENCE</scope>
    <source>
        <strain evidence="1">MA461A</strain>
    </source>
</reference>
<feature type="non-terminal residue" evidence="1">
    <location>
        <position position="53"/>
    </location>
</feature>
<protein>
    <submittedName>
        <fullName evidence="1">10303_t:CDS:1</fullName>
    </submittedName>
</protein>